<dbReference type="InterPro" id="IPR045087">
    <property type="entry name" value="Cu-oxidase_fam"/>
</dbReference>
<evidence type="ECO:0000259" key="6">
    <source>
        <dbReference type="Pfam" id="PF07731"/>
    </source>
</evidence>
<dbReference type="SUPFAM" id="SSF49503">
    <property type="entry name" value="Cupredoxins"/>
    <property type="match status" value="3"/>
</dbReference>
<dbReference type="PROSITE" id="PS51257">
    <property type="entry name" value="PROKAR_LIPOPROTEIN"/>
    <property type="match status" value="1"/>
</dbReference>
<dbReference type="GO" id="GO:0005507">
    <property type="term" value="F:copper ion binding"/>
    <property type="evidence" value="ECO:0007669"/>
    <property type="project" value="InterPro"/>
</dbReference>
<dbReference type="InterPro" id="IPR008972">
    <property type="entry name" value="Cupredoxin"/>
</dbReference>
<dbReference type="Gene3D" id="2.60.40.420">
    <property type="entry name" value="Cupredoxins - blue copper proteins"/>
    <property type="match status" value="3"/>
</dbReference>
<evidence type="ECO:0000256" key="2">
    <source>
        <dbReference type="ARBA" id="ARBA00022723"/>
    </source>
</evidence>
<evidence type="ECO:0000259" key="5">
    <source>
        <dbReference type="Pfam" id="PF00394"/>
    </source>
</evidence>
<dbReference type="CDD" id="cd13867">
    <property type="entry name" value="CuRO_2_CueO_FtsP"/>
    <property type="match status" value="1"/>
</dbReference>
<dbReference type="Pfam" id="PF07731">
    <property type="entry name" value="Cu-oxidase_2"/>
    <property type="match status" value="1"/>
</dbReference>
<dbReference type="EMBL" id="SOHE01000013">
    <property type="protein sequence ID" value="TFD55163.1"/>
    <property type="molecule type" value="Genomic_DNA"/>
</dbReference>
<evidence type="ECO:0000256" key="3">
    <source>
        <dbReference type="ARBA" id="ARBA00023002"/>
    </source>
</evidence>
<sequence>MQHARTTRSRRPVATFVSAGVAGAVALVLGLTACASDQGGGVIDTVGAVDFVTPLAIPPLAESTIAANGDRVFDLTAAASSTEFTPGVATDTWGYNGSYLGPTLVAEQGENVKVNVTNELDEVTTVHWHGMHLPAEMDGGPHSVIEPGALWQPEWTIDQPAATLWYHPHPHEQSEQQTENGLAGMFILQDDAEAALNLPRSYGVDDIPVVVQDRRFDDDGQFDIGVRGYIGAIGDEVLVNGTLGPYLEVTTDVVRLRLLNGSTARTYDFGFDDGREFDLIGTDGGLLEAPVAMDGIRLSAGERAEVLVRVTPGETVTLRSNPPELGTSASAAERNAGADTLDVLELRVADSLTSIGATPTALVESERLDADDATVDRSFTLNGTSINNRQMELSRIDETVEAGATEIWTVDNAMPLPHNFHVHGVHFQVLRVGTDEPTAELRGWKDTIYLEPGKRYELIMRFGEYTDADFPYMYHCHMLAHEDDGMMGQFVVVEPGETAGTPPTAHQAQQIDDTAAAGSGPRVLSTGHSTHESD</sequence>
<dbReference type="InterPro" id="IPR002355">
    <property type="entry name" value="Cu_oxidase_Cu_BS"/>
</dbReference>
<comment type="similarity">
    <text evidence="1">Belongs to the multicopper oxidase family.</text>
</comment>
<keyword evidence="9" id="KW-1185">Reference proteome</keyword>
<evidence type="ECO:0000259" key="7">
    <source>
        <dbReference type="Pfam" id="PF07732"/>
    </source>
</evidence>
<dbReference type="GO" id="GO:0016491">
    <property type="term" value="F:oxidoreductase activity"/>
    <property type="evidence" value="ECO:0007669"/>
    <property type="project" value="UniProtKB-KW"/>
</dbReference>
<proteinExistence type="inferred from homology"/>
<dbReference type="AlphaFoldDB" id="A0A4R9AAC0"/>
<dbReference type="Pfam" id="PF07732">
    <property type="entry name" value="Cu-oxidase_3"/>
    <property type="match status" value="1"/>
</dbReference>
<feature type="domain" description="Plastocyanin-like" evidence="5">
    <location>
        <begin position="247"/>
        <end position="310"/>
    </location>
</feature>
<accession>A0A4R9AAC0</accession>
<dbReference type="Pfam" id="PF00394">
    <property type="entry name" value="Cu-oxidase"/>
    <property type="match status" value="1"/>
</dbReference>
<dbReference type="RefSeq" id="WP_134517848.1">
    <property type="nucleotide sequence ID" value="NZ_SOHE01000013.1"/>
</dbReference>
<keyword evidence="2" id="KW-0479">Metal-binding</keyword>
<keyword evidence="3" id="KW-0560">Oxidoreductase</keyword>
<dbReference type="Proteomes" id="UP000297447">
    <property type="component" value="Unassembled WGS sequence"/>
</dbReference>
<dbReference type="PROSITE" id="PS00080">
    <property type="entry name" value="MULTICOPPER_OXIDASE2"/>
    <property type="match status" value="1"/>
</dbReference>
<dbReference type="InterPro" id="IPR011706">
    <property type="entry name" value="Cu-oxidase_C"/>
</dbReference>
<gene>
    <name evidence="8" type="ORF">E3T55_01710</name>
</gene>
<name>A0A4R9AAC0_9MICO</name>
<evidence type="ECO:0000256" key="4">
    <source>
        <dbReference type="SAM" id="MobiDB-lite"/>
    </source>
</evidence>
<feature type="region of interest" description="Disordered" evidence="4">
    <location>
        <begin position="497"/>
        <end position="534"/>
    </location>
</feature>
<evidence type="ECO:0000313" key="9">
    <source>
        <dbReference type="Proteomes" id="UP000297447"/>
    </source>
</evidence>
<feature type="domain" description="Plastocyanin-like" evidence="6">
    <location>
        <begin position="381"/>
        <end position="493"/>
    </location>
</feature>
<dbReference type="CDD" id="cd13890">
    <property type="entry name" value="CuRO_3_CueO_FtsP"/>
    <property type="match status" value="1"/>
</dbReference>
<feature type="domain" description="Plastocyanin-like" evidence="7">
    <location>
        <begin position="81"/>
        <end position="192"/>
    </location>
</feature>
<dbReference type="CDD" id="cd04232">
    <property type="entry name" value="CuRO_1_CueO_FtsP"/>
    <property type="match status" value="1"/>
</dbReference>
<dbReference type="PANTHER" id="PTHR48267:SF1">
    <property type="entry name" value="BILIRUBIN OXIDASE"/>
    <property type="match status" value="1"/>
</dbReference>
<dbReference type="PANTHER" id="PTHR48267">
    <property type="entry name" value="CUPREDOXIN SUPERFAMILY PROTEIN"/>
    <property type="match status" value="1"/>
</dbReference>
<dbReference type="OrthoDB" id="345021at2"/>
<evidence type="ECO:0000313" key="8">
    <source>
        <dbReference type="EMBL" id="TFD55163.1"/>
    </source>
</evidence>
<comment type="caution">
    <text evidence="8">The sequence shown here is derived from an EMBL/GenBank/DDBJ whole genome shotgun (WGS) entry which is preliminary data.</text>
</comment>
<evidence type="ECO:0000256" key="1">
    <source>
        <dbReference type="ARBA" id="ARBA00010609"/>
    </source>
</evidence>
<dbReference type="InterPro" id="IPR001117">
    <property type="entry name" value="Cu-oxidase_2nd"/>
</dbReference>
<organism evidence="8 9">
    <name type="scientific">Cryobacterium frigoriphilum</name>
    <dbReference type="NCBI Taxonomy" id="1259150"/>
    <lineage>
        <taxon>Bacteria</taxon>
        <taxon>Bacillati</taxon>
        <taxon>Actinomycetota</taxon>
        <taxon>Actinomycetes</taxon>
        <taxon>Micrococcales</taxon>
        <taxon>Microbacteriaceae</taxon>
        <taxon>Cryobacterium</taxon>
    </lineage>
</organism>
<dbReference type="InterPro" id="IPR011707">
    <property type="entry name" value="Cu-oxidase-like_N"/>
</dbReference>
<protein>
    <submittedName>
        <fullName evidence="8">Copper oxidase</fullName>
    </submittedName>
</protein>
<reference evidence="8 9" key="1">
    <citation type="submission" date="2019-03" db="EMBL/GenBank/DDBJ databases">
        <title>Genomics of glacier-inhabiting Cryobacterium strains.</title>
        <authorList>
            <person name="Liu Q."/>
            <person name="Xin Y.-H."/>
        </authorList>
    </citation>
    <scope>NUCLEOTIDE SEQUENCE [LARGE SCALE GENOMIC DNA]</scope>
    <source>
        <strain evidence="8 9">Hh14</strain>
    </source>
</reference>